<reference evidence="2 3" key="1">
    <citation type="submission" date="2017-11" db="EMBL/GenBank/DDBJ databases">
        <title>De-novo sequencing of pomegranate (Punica granatum L.) genome.</title>
        <authorList>
            <person name="Akparov Z."/>
            <person name="Amiraslanov A."/>
            <person name="Hajiyeva S."/>
            <person name="Abbasov M."/>
            <person name="Kaur K."/>
            <person name="Hamwieh A."/>
            <person name="Solovyev V."/>
            <person name="Salamov A."/>
            <person name="Braich B."/>
            <person name="Kosarev P."/>
            <person name="Mahmoud A."/>
            <person name="Hajiyev E."/>
            <person name="Babayeva S."/>
            <person name="Izzatullayeva V."/>
            <person name="Mammadov A."/>
            <person name="Mammadov A."/>
            <person name="Sharifova S."/>
            <person name="Ojaghi J."/>
            <person name="Eynullazada K."/>
            <person name="Bayramov B."/>
            <person name="Abdulazimova A."/>
            <person name="Shahmuradov I."/>
        </authorList>
    </citation>
    <scope>NUCLEOTIDE SEQUENCE [LARGE SCALE GENOMIC DNA]</scope>
    <source>
        <strain evidence="3">cv. AG2017</strain>
        <tissue evidence="2">Leaf</tissue>
    </source>
</reference>
<protein>
    <submittedName>
        <fullName evidence="2">Uncharacterized protein</fullName>
    </submittedName>
</protein>
<comment type="caution">
    <text evidence="2">The sequence shown here is derived from an EMBL/GenBank/DDBJ whole genome shotgun (WGS) entry which is preliminary data.</text>
</comment>
<keyword evidence="3" id="KW-1185">Reference proteome</keyword>
<evidence type="ECO:0000256" key="1">
    <source>
        <dbReference type="SAM" id="MobiDB-lite"/>
    </source>
</evidence>
<name>A0A2I0JG91_PUNGR</name>
<dbReference type="EMBL" id="PGOL01001715">
    <property type="protein sequence ID" value="PKI55248.1"/>
    <property type="molecule type" value="Genomic_DNA"/>
</dbReference>
<gene>
    <name evidence="2" type="ORF">CRG98_024365</name>
</gene>
<organism evidence="2 3">
    <name type="scientific">Punica granatum</name>
    <name type="common">Pomegranate</name>
    <dbReference type="NCBI Taxonomy" id="22663"/>
    <lineage>
        <taxon>Eukaryota</taxon>
        <taxon>Viridiplantae</taxon>
        <taxon>Streptophyta</taxon>
        <taxon>Embryophyta</taxon>
        <taxon>Tracheophyta</taxon>
        <taxon>Spermatophyta</taxon>
        <taxon>Magnoliopsida</taxon>
        <taxon>eudicotyledons</taxon>
        <taxon>Gunneridae</taxon>
        <taxon>Pentapetalae</taxon>
        <taxon>rosids</taxon>
        <taxon>malvids</taxon>
        <taxon>Myrtales</taxon>
        <taxon>Lythraceae</taxon>
        <taxon>Punica</taxon>
    </lineage>
</organism>
<dbReference type="Proteomes" id="UP000233551">
    <property type="component" value="Unassembled WGS sequence"/>
</dbReference>
<evidence type="ECO:0000313" key="2">
    <source>
        <dbReference type="EMBL" id="PKI55248.1"/>
    </source>
</evidence>
<dbReference type="AlphaFoldDB" id="A0A2I0JG91"/>
<evidence type="ECO:0000313" key="3">
    <source>
        <dbReference type="Proteomes" id="UP000233551"/>
    </source>
</evidence>
<feature type="region of interest" description="Disordered" evidence="1">
    <location>
        <begin position="1"/>
        <end position="20"/>
    </location>
</feature>
<accession>A0A2I0JG91</accession>
<proteinExistence type="predicted"/>
<sequence>MYGGIRYDQRGATGPVSDRITRSRGRGFRAAVFARTRRERRGGAFVIFLRSSGRRNHVGGVGPTGQAHVLAFASSAIMSVHTIANWCCPIN</sequence>